<feature type="region of interest" description="Disordered" evidence="1">
    <location>
        <begin position="231"/>
        <end position="260"/>
    </location>
</feature>
<evidence type="ECO:0000313" key="3">
    <source>
        <dbReference type="EMBL" id="CAD9957072.1"/>
    </source>
</evidence>
<feature type="compositionally biased region" description="Basic and acidic residues" evidence="1">
    <location>
        <begin position="199"/>
        <end position="208"/>
    </location>
</feature>
<protein>
    <recommendedName>
        <fullName evidence="2">DUF6824 domain-containing protein</fullName>
    </recommendedName>
</protein>
<sequence>MPPCKFLSRFNGASSSTMTEQQQRPSSPQEEDLEYIRLPDNFRPAPSAVICGRGRGYYSCPGNVTFREIVQRNVPHYLSQKTKSAKTAVLRDIVEQTKYQNGPNSTPVKFVKQMGCGEWYELSDLTARDKVGNAMREAISAHNKAQREVNNAAVVAAFAPSSSAPPVMTKTSSSRRSTTPPSSKKTATSRSSKRSSYVRQEREQDTRIRSMNTMSSTDMMMVEPILSSSLHMEMPSSSSSNYHRNSSMLSSSQASRNHHHASNHVFGRKVELLSTSQEFFGDHSLMSLSTAFTESMLETASDDAFNWNMEGGSTEFFTKNAMTASASSY</sequence>
<reference evidence="3" key="1">
    <citation type="submission" date="2021-01" db="EMBL/GenBank/DDBJ databases">
        <authorList>
            <person name="Corre E."/>
            <person name="Pelletier E."/>
            <person name="Niang G."/>
            <person name="Scheremetjew M."/>
            <person name="Finn R."/>
            <person name="Kale V."/>
            <person name="Holt S."/>
            <person name="Cochrane G."/>
            <person name="Meng A."/>
            <person name="Brown T."/>
            <person name="Cohen L."/>
        </authorList>
    </citation>
    <scope>NUCLEOTIDE SEQUENCE</scope>
    <source>
        <strain evidence="3">CCMP125</strain>
    </source>
</reference>
<evidence type="ECO:0000313" key="4">
    <source>
        <dbReference type="EMBL" id="CAD9957074.1"/>
    </source>
</evidence>
<dbReference type="EMBL" id="HBHT01012087">
    <property type="protein sequence ID" value="CAD9957074.1"/>
    <property type="molecule type" value="Transcribed_RNA"/>
</dbReference>
<organism evidence="3">
    <name type="scientific">Entomoneis paludosa</name>
    <dbReference type="NCBI Taxonomy" id="265537"/>
    <lineage>
        <taxon>Eukaryota</taxon>
        <taxon>Sar</taxon>
        <taxon>Stramenopiles</taxon>
        <taxon>Ochrophyta</taxon>
        <taxon>Bacillariophyta</taxon>
        <taxon>Bacillariophyceae</taxon>
        <taxon>Bacillariophycidae</taxon>
        <taxon>Entomoneidaceae</taxon>
        <taxon>Entomoneis</taxon>
    </lineage>
</organism>
<evidence type="ECO:0000256" key="1">
    <source>
        <dbReference type="SAM" id="MobiDB-lite"/>
    </source>
</evidence>
<gene>
    <name evidence="3" type="ORF">APAL1065_LOCUS8106</name>
    <name evidence="4" type="ORF">APAL1065_LOCUS8107</name>
</gene>
<feature type="compositionally biased region" description="Low complexity" evidence="1">
    <location>
        <begin position="231"/>
        <end position="252"/>
    </location>
</feature>
<feature type="region of interest" description="Disordered" evidence="1">
    <location>
        <begin position="11"/>
        <end position="31"/>
    </location>
</feature>
<dbReference type="Pfam" id="PF20710">
    <property type="entry name" value="DUF6824"/>
    <property type="match status" value="1"/>
</dbReference>
<dbReference type="InterPro" id="IPR049227">
    <property type="entry name" value="DUF6824"/>
</dbReference>
<feature type="compositionally biased region" description="Low complexity" evidence="1">
    <location>
        <begin position="162"/>
        <end position="190"/>
    </location>
</feature>
<feature type="domain" description="DUF6824" evidence="2">
    <location>
        <begin position="49"/>
        <end position="137"/>
    </location>
</feature>
<dbReference type="AlphaFoldDB" id="A0A6U3A6X6"/>
<name>A0A6U3A6X6_9STRA</name>
<feature type="region of interest" description="Disordered" evidence="1">
    <location>
        <begin position="162"/>
        <end position="216"/>
    </location>
</feature>
<evidence type="ECO:0000259" key="2">
    <source>
        <dbReference type="Pfam" id="PF20710"/>
    </source>
</evidence>
<accession>A0A6U3A6X6</accession>
<proteinExistence type="predicted"/>
<dbReference type="EMBL" id="HBHT01012086">
    <property type="protein sequence ID" value="CAD9957072.1"/>
    <property type="molecule type" value="Transcribed_RNA"/>
</dbReference>